<dbReference type="AlphaFoldDB" id="A0A0F9HT27"/>
<comment type="caution">
    <text evidence="2">The sequence shown here is derived from an EMBL/GenBank/DDBJ whole genome shotgun (WGS) entry which is preliminary data.</text>
</comment>
<organism evidence="2">
    <name type="scientific">marine sediment metagenome</name>
    <dbReference type="NCBI Taxonomy" id="412755"/>
    <lineage>
        <taxon>unclassified sequences</taxon>
        <taxon>metagenomes</taxon>
        <taxon>ecological metagenomes</taxon>
    </lineage>
</organism>
<feature type="compositionally biased region" description="Basic and acidic residues" evidence="1">
    <location>
        <begin position="372"/>
        <end position="384"/>
    </location>
</feature>
<gene>
    <name evidence="2" type="ORF">LCGC14_2026490</name>
</gene>
<name>A0A0F9HT27_9ZZZZ</name>
<dbReference type="EMBL" id="LAZR01023512">
    <property type="protein sequence ID" value="KKL78272.1"/>
    <property type="molecule type" value="Genomic_DNA"/>
</dbReference>
<reference evidence="2" key="1">
    <citation type="journal article" date="2015" name="Nature">
        <title>Complex archaea that bridge the gap between prokaryotes and eukaryotes.</title>
        <authorList>
            <person name="Spang A."/>
            <person name="Saw J.H."/>
            <person name="Jorgensen S.L."/>
            <person name="Zaremba-Niedzwiedzka K."/>
            <person name="Martijn J."/>
            <person name="Lind A.E."/>
            <person name="van Eijk R."/>
            <person name="Schleper C."/>
            <person name="Guy L."/>
            <person name="Ettema T.J."/>
        </authorList>
    </citation>
    <scope>NUCLEOTIDE SEQUENCE</scope>
</reference>
<evidence type="ECO:0000256" key="1">
    <source>
        <dbReference type="SAM" id="MobiDB-lite"/>
    </source>
</evidence>
<protein>
    <submittedName>
        <fullName evidence="2">Uncharacterized protein</fullName>
    </submittedName>
</protein>
<feature type="region of interest" description="Disordered" evidence="1">
    <location>
        <begin position="343"/>
        <end position="384"/>
    </location>
</feature>
<proteinExistence type="predicted"/>
<accession>A0A0F9HT27</accession>
<sequence>MGRKRKAVEYKLPPGKLWPNTPSGAEMAIEVFGATGPYESGKTLLGLSIAPGAHPEGHEFAGKPRTLCLDFEKSSGTYGGTGCKRIDVPGEMLKLFTDDQTGKVREYKPLDIFEWFLRLIDRLPPGRFDVVMADPITDIEGGLVSYVKKNCKQFGLTENQIAKAGGLLWGAVKDYWKQVLLRLSTKCQTFYFTTHLRSVWDGDRPVRGKKEPKGKDTLMELSSLYLWLERKPDDKGDVLAVPSARCAEPYGKSRLADAVMTDDGRLDITRLIPPRLPEATVEAIREYIAQPPDRQKLREDERVVEDCLSDDDKLRMKESTALAEATAQEGRLAVLTRQAEIQAAARRGEQTAPQPSDVPGQPVKQAAADAEQGEKAAAEAAEKRRKDTYEALKAKADAEQAEIDADMKEAEAGVVAGAAEGQRLVDSQPEEHQPAAGPAVVSAITDDQILELRKLVQEMGITKEKLAEILARVDRPTVRDLSRDQAARLIDKLKAAWLKKESAKN</sequence>
<evidence type="ECO:0000313" key="2">
    <source>
        <dbReference type="EMBL" id="KKL78272.1"/>
    </source>
</evidence>
<dbReference type="Pfam" id="PF13479">
    <property type="entry name" value="AAA_24"/>
    <property type="match status" value="1"/>
</dbReference>